<gene>
    <name evidence="2" type="ORF">CLV27_0367</name>
</gene>
<dbReference type="GO" id="GO:0004519">
    <property type="term" value="F:endonuclease activity"/>
    <property type="evidence" value="ECO:0007669"/>
    <property type="project" value="UniProtKB-KW"/>
</dbReference>
<dbReference type="OrthoDB" id="9808428at2"/>
<dbReference type="InterPro" id="IPR012296">
    <property type="entry name" value="Nuclease_put_TT1808"/>
</dbReference>
<name>A0A4R1GI65_9BACT</name>
<dbReference type="PANTHER" id="PTHR36558">
    <property type="entry name" value="GLR1098 PROTEIN"/>
    <property type="match status" value="1"/>
</dbReference>
<accession>A0A4R1GI65</accession>
<dbReference type="PANTHER" id="PTHR36558:SF1">
    <property type="entry name" value="RESTRICTION ENDONUCLEASE DOMAIN-CONTAINING PROTEIN-RELATED"/>
    <property type="match status" value="1"/>
</dbReference>
<dbReference type="InterPro" id="IPR008538">
    <property type="entry name" value="Uma2"/>
</dbReference>
<dbReference type="InterPro" id="IPR011335">
    <property type="entry name" value="Restrct_endonuc-II-like"/>
</dbReference>
<keyword evidence="3" id="KW-1185">Reference proteome</keyword>
<keyword evidence="2" id="KW-0540">Nuclease</keyword>
<comment type="caution">
    <text evidence="2">The sequence shown here is derived from an EMBL/GenBank/DDBJ whole genome shotgun (WGS) entry which is preliminary data.</text>
</comment>
<evidence type="ECO:0000313" key="2">
    <source>
        <dbReference type="EMBL" id="TCK06565.1"/>
    </source>
</evidence>
<evidence type="ECO:0000259" key="1">
    <source>
        <dbReference type="Pfam" id="PF05685"/>
    </source>
</evidence>
<organism evidence="2 3">
    <name type="scientific">Phorcysia thermohydrogeniphila</name>
    <dbReference type="NCBI Taxonomy" id="936138"/>
    <lineage>
        <taxon>Bacteria</taxon>
        <taxon>Pseudomonadati</taxon>
        <taxon>Aquificota</taxon>
        <taxon>Aquificia</taxon>
        <taxon>Desulfurobacteriales</taxon>
        <taxon>Desulfurobacteriaceae</taxon>
        <taxon>Phorcysia</taxon>
    </lineage>
</organism>
<protein>
    <submittedName>
        <fullName evidence="2">Uma2 family endonuclease</fullName>
    </submittedName>
</protein>
<dbReference type="Gene3D" id="3.90.1570.10">
    <property type="entry name" value="tt1808, chain A"/>
    <property type="match status" value="1"/>
</dbReference>
<dbReference type="Proteomes" id="UP000295777">
    <property type="component" value="Unassembled WGS sequence"/>
</dbReference>
<feature type="domain" description="Putative restriction endonuclease" evidence="1">
    <location>
        <begin position="9"/>
        <end position="157"/>
    </location>
</feature>
<keyword evidence="2" id="KW-0255">Endonuclease</keyword>
<dbReference type="CDD" id="cd06260">
    <property type="entry name" value="DUF820-like"/>
    <property type="match status" value="1"/>
</dbReference>
<sequence length="188" mass="21465">MGLAEKFKEYYTYEDYKNWKGDWELVEGVPFAMSPSPSVKHQLVVSRIVYILSRELKKADCKGCLVLPEIDWVVKFNTVVRPDVVVVCNLKNLEGHLKVPPLLIFEVVSPSSSQRDEGLKFELYRQEGVKFYALVYPELKRLKVYSFKEGSGVLLEDKTSGKVEIPLRGNCKLSISLEELFGEISPND</sequence>
<evidence type="ECO:0000313" key="3">
    <source>
        <dbReference type="Proteomes" id="UP000295777"/>
    </source>
</evidence>
<proteinExistence type="predicted"/>
<dbReference type="AlphaFoldDB" id="A0A4R1GI65"/>
<dbReference type="RefSeq" id="WP_132525227.1">
    <property type="nucleotide sequence ID" value="NZ_SMFV01000001.1"/>
</dbReference>
<dbReference type="Pfam" id="PF05685">
    <property type="entry name" value="Uma2"/>
    <property type="match status" value="1"/>
</dbReference>
<dbReference type="SUPFAM" id="SSF52980">
    <property type="entry name" value="Restriction endonuclease-like"/>
    <property type="match status" value="1"/>
</dbReference>
<keyword evidence="2" id="KW-0378">Hydrolase</keyword>
<reference evidence="2 3" key="1">
    <citation type="submission" date="2019-03" db="EMBL/GenBank/DDBJ databases">
        <title>Genomic Encyclopedia of Archaeal and Bacterial Type Strains, Phase II (KMG-II): from individual species to whole genera.</title>
        <authorList>
            <person name="Goeker M."/>
        </authorList>
    </citation>
    <scope>NUCLEOTIDE SEQUENCE [LARGE SCALE GENOMIC DNA]</scope>
    <source>
        <strain evidence="2 3">DSM 24425</strain>
    </source>
</reference>
<dbReference type="EMBL" id="SMFV01000001">
    <property type="protein sequence ID" value="TCK06565.1"/>
    <property type="molecule type" value="Genomic_DNA"/>
</dbReference>